<feature type="transmembrane region" description="Helical" evidence="2">
    <location>
        <begin position="152"/>
        <end position="171"/>
    </location>
</feature>
<feature type="transmembrane region" description="Helical" evidence="2">
    <location>
        <begin position="427"/>
        <end position="451"/>
    </location>
</feature>
<name>A0A1G8VH71_ACTMZ</name>
<dbReference type="EMBL" id="FNFM01000001">
    <property type="protein sequence ID" value="SDJ65363.1"/>
    <property type="molecule type" value="Genomic_DNA"/>
</dbReference>
<feature type="transmembrane region" description="Helical" evidence="2">
    <location>
        <begin position="229"/>
        <end position="249"/>
    </location>
</feature>
<evidence type="ECO:0000313" key="4">
    <source>
        <dbReference type="Proteomes" id="UP000199213"/>
    </source>
</evidence>
<keyword evidence="2" id="KW-0812">Transmembrane</keyword>
<dbReference type="RefSeq" id="WP_092625241.1">
    <property type="nucleotide sequence ID" value="NZ_FNFM01000001.1"/>
</dbReference>
<feature type="transmembrane region" description="Helical" evidence="2">
    <location>
        <begin position="399"/>
        <end position="421"/>
    </location>
</feature>
<dbReference type="Proteomes" id="UP000199213">
    <property type="component" value="Unassembled WGS sequence"/>
</dbReference>
<feature type="region of interest" description="Disordered" evidence="1">
    <location>
        <begin position="1"/>
        <end position="34"/>
    </location>
</feature>
<keyword evidence="4" id="KW-1185">Reference proteome</keyword>
<evidence type="ECO:0000256" key="2">
    <source>
        <dbReference type="SAM" id="Phobius"/>
    </source>
</evidence>
<gene>
    <name evidence="3" type="ORF">SAMN04487820_10183</name>
</gene>
<feature type="transmembrane region" description="Helical" evidence="2">
    <location>
        <begin position="73"/>
        <end position="95"/>
    </location>
</feature>
<protein>
    <submittedName>
        <fullName evidence="3">Uncharacterized protein</fullName>
    </submittedName>
</protein>
<reference evidence="4" key="1">
    <citation type="submission" date="2016-10" db="EMBL/GenBank/DDBJ databases">
        <authorList>
            <person name="Varghese N."/>
            <person name="Submissions S."/>
        </authorList>
    </citation>
    <scope>NUCLEOTIDE SEQUENCE [LARGE SCALE GENOMIC DNA]</scope>
    <source>
        <strain evidence="4">DSM 45460</strain>
    </source>
</reference>
<evidence type="ECO:0000313" key="3">
    <source>
        <dbReference type="EMBL" id="SDJ65363.1"/>
    </source>
</evidence>
<feature type="transmembrane region" description="Helical" evidence="2">
    <location>
        <begin position="261"/>
        <end position="281"/>
    </location>
</feature>
<keyword evidence="2" id="KW-1133">Transmembrane helix</keyword>
<feature type="transmembrane region" description="Helical" evidence="2">
    <location>
        <begin position="369"/>
        <end position="387"/>
    </location>
</feature>
<feature type="transmembrane region" description="Helical" evidence="2">
    <location>
        <begin position="471"/>
        <end position="491"/>
    </location>
</feature>
<proteinExistence type="predicted"/>
<feature type="transmembrane region" description="Helical" evidence="2">
    <location>
        <begin position="535"/>
        <end position="555"/>
    </location>
</feature>
<dbReference type="OrthoDB" id="5198251at2"/>
<feature type="transmembrane region" description="Helical" evidence="2">
    <location>
        <begin position="191"/>
        <end position="209"/>
    </location>
</feature>
<dbReference type="AlphaFoldDB" id="A0A1G8VH71"/>
<accession>A0A1G8VH71</accession>
<feature type="transmembrane region" description="Helical" evidence="2">
    <location>
        <begin position="107"/>
        <end position="127"/>
    </location>
</feature>
<feature type="transmembrane region" description="Helical" evidence="2">
    <location>
        <begin position="46"/>
        <end position="67"/>
    </location>
</feature>
<evidence type="ECO:0000256" key="1">
    <source>
        <dbReference type="SAM" id="MobiDB-lite"/>
    </source>
</evidence>
<sequence length="591" mass="59384">MNARPGSETGVESGATPDPERADRSSPTATSDDFVLGTNPLPRLRVAGLLVFLGAIASGTAPLFGVVNPAAPPAYPAVAPLLVLGVLPALAAFGFLRARRSGAARAVLLVTAAVALARGIGAAQLLVEPGLMARPELLLRESLRPLEPATGTWLLLAGYAVVFLAGVLALCTPTGETSRAASGTSGGRQPLFVLVLCFALLGVAGALPAGFRSLDPFVVAHGLLSAPPLVFGGALLLAVVIPVAAGLAVSSAEPEVGRGGLVGLAVNLAGTTVPVLLAVLADSELLFGWGLGFGLVALLGFGALSVPVGRTGTRSVETPSEISLPAHTRLAVLTGALGALGGALAVVAALVPQLRTPERVIGFEENYNLLPLLLAGIVQLSLSLPLLRPGLVAPRPVLGTAWAILPLTAAADLDTVLRFAGGTRLELVPSGVWCTVVAVVLTCCAAVCGAVAGAIERDEVDLSDITPSRSLLPPTVLTGLLVVAAFGFPVFRTPEHVSPGLFNGFGIASWGLLTALLVVLIALVLVPVSRGNRAAALLAGCAVVLSFRALLAPLAAPAMTEGFSFGLGFWSALGAVVAAAVTAVLAARPTG</sequence>
<feature type="transmembrane region" description="Helical" evidence="2">
    <location>
        <begin position="287"/>
        <end position="309"/>
    </location>
</feature>
<feature type="transmembrane region" description="Helical" evidence="2">
    <location>
        <begin position="330"/>
        <end position="349"/>
    </location>
</feature>
<organism evidence="3 4">
    <name type="scientific">Actinopolyspora mzabensis</name>
    <dbReference type="NCBI Taxonomy" id="995066"/>
    <lineage>
        <taxon>Bacteria</taxon>
        <taxon>Bacillati</taxon>
        <taxon>Actinomycetota</taxon>
        <taxon>Actinomycetes</taxon>
        <taxon>Actinopolysporales</taxon>
        <taxon>Actinopolysporaceae</taxon>
        <taxon>Actinopolyspora</taxon>
    </lineage>
</organism>
<keyword evidence="2" id="KW-0472">Membrane</keyword>
<feature type="transmembrane region" description="Helical" evidence="2">
    <location>
        <begin position="507"/>
        <end position="528"/>
    </location>
</feature>
<feature type="transmembrane region" description="Helical" evidence="2">
    <location>
        <begin position="567"/>
        <end position="587"/>
    </location>
</feature>